<keyword evidence="5" id="KW-0732">Signal</keyword>
<keyword evidence="7" id="KW-0998">Cell outer membrane</keyword>
<reference evidence="11" key="1">
    <citation type="submission" date="2022-12" db="EMBL/GenBank/DDBJ databases">
        <title>Isolation and characterisation of novel Methanocorpusculum spp. from native Australian herbivores indicates the genus is ancestrally host-associated.</title>
        <authorList>
            <person name="Volmer J.G."/>
            <person name="Soo R.M."/>
            <person name="Evans P.N."/>
            <person name="Hoedt E.C."/>
            <person name="Astorga Alsina A.L."/>
            <person name="Woodcroft B.J."/>
            <person name="Tyson G.W."/>
            <person name="Hugenholtz P."/>
            <person name="Morrison M."/>
        </authorList>
    </citation>
    <scope>NUCLEOTIDE SEQUENCE</scope>
    <source>
        <strain evidence="11">MG</strain>
    </source>
</reference>
<evidence type="ECO:0000256" key="6">
    <source>
        <dbReference type="ARBA" id="ARBA00023136"/>
    </source>
</evidence>
<protein>
    <submittedName>
        <fullName evidence="11">InlB B-repeat-containing protein</fullName>
    </submittedName>
</protein>
<evidence type="ECO:0000256" key="5">
    <source>
        <dbReference type="ARBA" id="ARBA00022729"/>
    </source>
</evidence>
<evidence type="ECO:0000259" key="10">
    <source>
        <dbReference type="Pfam" id="PF18998"/>
    </source>
</evidence>
<keyword evidence="6 9" id="KW-0472">Membrane</keyword>
<feature type="region of interest" description="Disordered" evidence="8">
    <location>
        <begin position="465"/>
        <end position="503"/>
    </location>
</feature>
<feature type="compositionally biased region" description="Low complexity" evidence="8">
    <location>
        <begin position="465"/>
        <end position="490"/>
    </location>
</feature>
<organism evidence="11 12">
    <name type="scientific">Methanocorpusculum petauri</name>
    <dbReference type="NCBI Taxonomy" id="3002863"/>
    <lineage>
        <taxon>Archaea</taxon>
        <taxon>Methanobacteriati</taxon>
        <taxon>Methanobacteriota</taxon>
        <taxon>Stenosarchaea group</taxon>
        <taxon>Methanomicrobia</taxon>
        <taxon>Methanomicrobiales</taxon>
        <taxon>Methanocorpusculaceae</taxon>
        <taxon>Methanocorpusculum</taxon>
    </lineage>
</organism>
<dbReference type="NCBIfam" id="TIGR02543">
    <property type="entry name" value="List_Bact_rpt"/>
    <property type="match status" value="1"/>
</dbReference>
<evidence type="ECO:0000256" key="4">
    <source>
        <dbReference type="ARBA" id="ARBA00022525"/>
    </source>
</evidence>
<name>A0ABT4ID32_9EURY</name>
<evidence type="ECO:0000256" key="2">
    <source>
        <dbReference type="ARBA" id="ARBA00004442"/>
    </source>
</evidence>
<dbReference type="Pfam" id="PF09479">
    <property type="entry name" value="Flg_new"/>
    <property type="match status" value="1"/>
</dbReference>
<accession>A0ABT4ID32</accession>
<dbReference type="EMBL" id="JAPTGB010000001">
    <property type="protein sequence ID" value="MCZ0859637.1"/>
    <property type="molecule type" value="Genomic_DNA"/>
</dbReference>
<gene>
    <name evidence="11" type="ORF">O0S10_00165</name>
</gene>
<dbReference type="Pfam" id="PF18998">
    <property type="entry name" value="Flg_new_2"/>
    <property type="match status" value="1"/>
</dbReference>
<keyword evidence="12" id="KW-1185">Reference proteome</keyword>
<dbReference type="InterPro" id="IPR013378">
    <property type="entry name" value="InlB-like_B-rpt"/>
</dbReference>
<feature type="region of interest" description="Disordered" evidence="8">
    <location>
        <begin position="360"/>
        <end position="388"/>
    </location>
</feature>
<dbReference type="NCBIfam" id="TIGR01376">
    <property type="entry name" value="POMP_repeat"/>
    <property type="match status" value="1"/>
</dbReference>
<dbReference type="RefSeq" id="WP_268923860.1">
    <property type="nucleotide sequence ID" value="NZ_JAPTGB010000001.1"/>
</dbReference>
<evidence type="ECO:0000256" key="7">
    <source>
        <dbReference type="ARBA" id="ARBA00023237"/>
    </source>
</evidence>
<dbReference type="InterPro" id="IPR011050">
    <property type="entry name" value="Pectin_lyase_fold/virulence"/>
</dbReference>
<dbReference type="InterPro" id="IPR044060">
    <property type="entry name" value="Bacterial_rp_domain"/>
</dbReference>
<feature type="domain" description="Bacterial repeat" evidence="10">
    <location>
        <begin position="295"/>
        <end position="361"/>
    </location>
</feature>
<dbReference type="SUPFAM" id="SSF51126">
    <property type="entry name" value="Pectin lyase-like"/>
    <property type="match status" value="1"/>
</dbReference>
<sequence length="598" mass="62211">MNNTAAYGGGIRVTNSSTHTTDSGNVQIVGGVNIISGDAKITGNTATTSGGGIHVTQGTLTMTGGSISENTGAPKGGAGIYLSQNATFEMSGGSITGNKGTDTYACFGGGGVSLDDGAKEMIMTGGTISGNSAGQGGGVLVDTGCLTMSDGTISGNSAEIGGGVMVGTSGVLNLSGTAKITDSYATENGAGVYVEGELNMSENANISSEVYLTTGTFINIPRALAGNGGAKNITTAEKSDGTVVIQVSDTAKTAENMRPFFALGSRMDPKITLQVEEPNLILKTPYTVTILDGVITGTTNTSESYFSGDTVWITANTSEEGKVFDKWVVTDDVTTLDDPFSSATTFTMPAMSVTVTATYQDASGGGTPEPETPVPTPSGSSSSGDGNMENAFRVLFDTRGGSTIPPQTGLSYGDRVTKPADPVKDGCTFDGWYKDAGCTQAWSFSDSIPGDMTLYAKWNCEATTTPTPTATITPEPTGQPATPTPTGEQTSEPTGQPTSDTGTKPAGGILPLLGGILFLFLAILLLILLFLRHTVTFLIPSGGELSEYRIKVWHGRYINPDKLPELFRTAAWYRDPGRRERWDFNKDRVRKSIELYLG</sequence>
<feature type="transmembrane region" description="Helical" evidence="9">
    <location>
        <begin position="509"/>
        <end position="531"/>
    </location>
</feature>
<dbReference type="InterPro" id="IPR003368">
    <property type="entry name" value="POMP_repeat"/>
</dbReference>
<dbReference type="Gene3D" id="2.60.40.4270">
    <property type="entry name" value="Listeria-Bacteroides repeat domain"/>
    <property type="match status" value="1"/>
</dbReference>
<dbReference type="SMART" id="SM00710">
    <property type="entry name" value="PbH1"/>
    <property type="match status" value="7"/>
</dbReference>
<keyword evidence="9" id="KW-0812">Transmembrane</keyword>
<evidence type="ECO:0000313" key="12">
    <source>
        <dbReference type="Proteomes" id="UP001141422"/>
    </source>
</evidence>
<feature type="compositionally biased region" description="Polar residues" evidence="8">
    <location>
        <begin position="491"/>
        <end position="502"/>
    </location>
</feature>
<evidence type="ECO:0000256" key="1">
    <source>
        <dbReference type="ARBA" id="ARBA00004196"/>
    </source>
</evidence>
<evidence type="ECO:0000256" key="3">
    <source>
        <dbReference type="ARBA" id="ARBA00004613"/>
    </source>
</evidence>
<evidence type="ECO:0000313" key="11">
    <source>
        <dbReference type="EMBL" id="MCZ0859637.1"/>
    </source>
</evidence>
<dbReference type="InterPro" id="IPR042229">
    <property type="entry name" value="Listeria/Bacterioides_rpt_sf"/>
</dbReference>
<keyword evidence="4" id="KW-0964">Secreted</keyword>
<keyword evidence="9" id="KW-1133">Transmembrane helix</keyword>
<dbReference type="Proteomes" id="UP001141422">
    <property type="component" value="Unassembled WGS sequence"/>
</dbReference>
<dbReference type="InterPro" id="IPR006626">
    <property type="entry name" value="PbH1"/>
</dbReference>
<comment type="subcellular location">
    <subcellularLocation>
        <location evidence="1">Cell envelope</location>
    </subcellularLocation>
    <subcellularLocation>
        <location evidence="2">Cell outer membrane</location>
    </subcellularLocation>
    <subcellularLocation>
        <location evidence="3">Secreted</location>
    </subcellularLocation>
</comment>
<comment type="caution">
    <text evidence="11">The sequence shown here is derived from an EMBL/GenBank/DDBJ whole genome shotgun (WGS) entry which is preliminary data.</text>
</comment>
<evidence type="ECO:0000256" key="9">
    <source>
        <dbReference type="SAM" id="Phobius"/>
    </source>
</evidence>
<evidence type="ECO:0000256" key="8">
    <source>
        <dbReference type="SAM" id="MobiDB-lite"/>
    </source>
</evidence>
<proteinExistence type="predicted"/>